<dbReference type="Proteomes" id="UP000235145">
    <property type="component" value="Unassembled WGS sequence"/>
</dbReference>
<evidence type="ECO:0000313" key="3">
    <source>
        <dbReference type="Proteomes" id="UP000235145"/>
    </source>
</evidence>
<reference evidence="2 3" key="1">
    <citation type="journal article" date="2017" name="Nat. Commun.">
        <title>Genome assembly with in vitro proximity ligation data and whole-genome triplication in lettuce.</title>
        <authorList>
            <person name="Reyes-Chin-Wo S."/>
            <person name="Wang Z."/>
            <person name="Yang X."/>
            <person name="Kozik A."/>
            <person name="Arikit S."/>
            <person name="Song C."/>
            <person name="Xia L."/>
            <person name="Froenicke L."/>
            <person name="Lavelle D.O."/>
            <person name="Truco M.J."/>
            <person name="Xia R."/>
            <person name="Zhu S."/>
            <person name="Xu C."/>
            <person name="Xu H."/>
            <person name="Xu X."/>
            <person name="Cox K."/>
            <person name="Korf I."/>
            <person name="Meyers B.C."/>
            <person name="Michelmore R.W."/>
        </authorList>
    </citation>
    <scope>NUCLEOTIDE SEQUENCE [LARGE SCALE GENOMIC DNA]</scope>
    <source>
        <strain evidence="3">cv. Salinas</strain>
        <tissue evidence="2">Seedlings</tissue>
    </source>
</reference>
<keyword evidence="3" id="KW-1185">Reference proteome</keyword>
<dbReference type="EMBL" id="NBSK02000003">
    <property type="protein sequence ID" value="KAJ0219383.1"/>
    <property type="molecule type" value="Genomic_DNA"/>
</dbReference>
<dbReference type="InterPro" id="IPR041588">
    <property type="entry name" value="Integrase_H2C2"/>
</dbReference>
<evidence type="ECO:0000259" key="1">
    <source>
        <dbReference type="Pfam" id="PF17921"/>
    </source>
</evidence>
<accession>A0A9R1WBJ4</accession>
<gene>
    <name evidence="2" type="ORF">LSAT_V11C300116830</name>
</gene>
<name>A0A9R1WBJ4_LACSA</name>
<protein>
    <recommendedName>
        <fullName evidence="1">Integrase zinc-binding domain-containing protein</fullName>
    </recommendedName>
</protein>
<proteinExistence type="predicted"/>
<organism evidence="2 3">
    <name type="scientific">Lactuca sativa</name>
    <name type="common">Garden lettuce</name>
    <dbReference type="NCBI Taxonomy" id="4236"/>
    <lineage>
        <taxon>Eukaryota</taxon>
        <taxon>Viridiplantae</taxon>
        <taxon>Streptophyta</taxon>
        <taxon>Embryophyta</taxon>
        <taxon>Tracheophyta</taxon>
        <taxon>Spermatophyta</taxon>
        <taxon>Magnoliopsida</taxon>
        <taxon>eudicotyledons</taxon>
        <taxon>Gunneridae</taxon>
        <taxon>Pentapetalae</taxon>
        <taxon>asterids</taxon>
        <taxon>campanulids</taxon>
        <taxon>Asterales</taxon>
        <taxon>Asteraceae</taxon>
        <taxon>Cichorioideae</taxon>
        <taxon>Cichorieae</taxon>
        <taxon>Lactucinae</taxon>
        <taxon>Lactuca</taxon>
    </lineage>
</organism>
<feature type="domain" description="Integrase zinc-binding" evidence="1">
    <location>
        <begin position="38"/>
        <end position="89"/>
    </location>
</feature>
<dbReference type="Pfam" id="PF17921">
    <property type="entry name" value="Integrase_H2C2"/>
    <property type="match status" value="1"/>
</dbReference>
<dbReference type="AlphaFoldDB" id="A0A9R1WBJ4"/>
<comment type="caution">
    <text evidence="2">The sequence shown here is derived from an EMBL/GenBank/DDBJ whole genome shotgun (WGS) entry which is preliminary data.</text>
</comment>
<sequence>MKARKIKVKAPQFAIREKQLYKRGYLATWLRCIAHAEGRLLFEESHASEGGAHEGTGVLMGKILRLGVYWPNIYKDAAEITKKCLEFQAFASFQNQPAMPLTNINIP</sequence>
<dbReference type="Gene3D" id="1.10.340.70">
    <property type="match status" value="1"/>
</dbReference>
<evidence type="ECO:0000313" key="2">
    <source>
        <dbReference type="EMBL" id="KAJ0219383.1"/>
    </source>
</evidence>